<dbReference type="SUPFAM" id="SSF57850">
    <property type="entry name" value="RING/U-box"/>
    <property type="match status" value="1"/>
</dbReference>
<protein>
    <submittedName>
        <fullName evidence="1">Uncharacterized protein</fullName>
    </submittedName>
</protein>
<dbReference type="AlphaFoldDB" id="A0A6C0KJ46"/>
<dbReference type="InterPro" id="IPR013083">
    <property type="entry name" value="Znf_RING/FYVE/PHD"/>
</dbReference>
<dbReference type="Gene3D" id="3.30.40.10">
    <property type="entry name" value="Zinc/RING finger domain, C3HC4 (zinc finger)"/>
    <property type="match status" value="1"/>
</dbReference>
<accession>A0A6C0KJ46</accession>
<name>A0A6C0KJ46_9ZZZZ</name>
<dbReference type="EMBL" id="MN740880">
    <property type="protein sequence ID" value="QHU16344.1"/>
    <property type="molecule type" value="Genomic_DNA"/>
</dbReference>
<sequence>MEFYDELMKQISMIDNEKVEDEEECLISGLPLKESYVTLECNHKFNRKNIFKEIYHQKKHVNTYNSYKLEFCQLQCPYCRNIQNKLLPYDISKKKIEGVNAPLRLTMGVSKCQYIFKKGKNFGNACNKECIKIYCVKHDKPIVIQTCIAKLKTGKNKGSTCRNKPFKNSYCKRHLPKKDMNKNTN</sequence>
<organism evidence="1">
    <name type="scientific">viral metagenome</name>
    <dbReference type="NCBI Taxonomy" id="1070528"/>
    <lineage>
        <taxon>unclassified sequences</taxon>
        <taxon>metagenomes</taxon>
        <taxon>organismal metagenomes</taxon>
    </lineage>
</organism>
<reference evidence="1" key="1">
    <citation type="journal article" date="2020" name="Nature">
        <title>Giant virus diversity and host interactions through global metagenomics.</title>
        <authorList>
            <person name="Schulz F."/>
            <person name="Roux S."/>
            <person name="Paez-Espino D."/>
            <person name="Jungbluth S."/>
            <person name="Walsh D.A."/>
            <person name="Denef V.J."/>
            <person name="McMahon K.D."/>
            <person name="Konstantinidis K.T."/>
            <person name="Eloe-Fadrosh E.A."/>
            <person name="Kyrpides N.C."/>
            <person name="Woyke T."/>
        </authorList>
    </citation>
    <scope>NUCLEOTIDE SEQUENCE</scope>
    <source>
        <strain evidence="1">GVMAG-S-3300011013-78</strain>
    </source>
</reference>
<evidence type="ECO:0000313" key="1">
    <source>
        <dbReference type="EMBL" id="QHU16344.1"/>
    </source>
</evidence>
<proteinExistence type="predicted"/>